<sequence length="519" mass="59043">MEQLNSGLPVNQEDNQPTVLDSAENKNPSLLHKVRPNFGIFGGISLLFGASYTFLFYKARLGLNILIFTVIMTVLLVIVIKSLSIKVKRGTAAYYTGVLLLGASCLFTSSWILHFLNIIGILLLLDLSLLHQFYDDQEWDLLKHLTRMLLLPFSCIATIAMPFKDSLLFFQNTEILKNKKVRNILLGVVISLPLLGIMIGLLSSADLLFRSMFKNIYTFIFSSNLFAVIFMIIMGFLACYCIICGSTAKAGIEEVPRPFTKADASIAVTALVLLSLVYAIFCGIQILYLFTGGFSVLPKGFTFSEYARRGFFELLLVTAINILLIIFITKYFEDSKLIRIILTFMTVCTYIMIGSAAYRMILYIGAYNLTFLRLFVLLFLFIDTFVLAGVIIYVFNRKFPLFHYCVIVTGVCYIAFSFSKPDYYIAYYQIQQKEELDIVDINFLTNVLSLDAAPVVLPALEEMEESNNMSVGQINDFLTKEDFILKVEQYHETIRMEKYNRKLRDFNLSYEGAYRALNK</sequence>
<feature type="transmembrane region" description="Helical" evidence="1">
    <location>
        <begin position="401"/>
        <end position="419"/>
    </location>
</feature>
<dbReference type="InterPro" id="IPR025291">
    <property type="entry name" value="DUF4153"/>
</dbReference>
<keyword evidence="3" id="KW-1185">Reference proteome</keyword>
<feature type="transmembrane region" description="Helical" evidence="1">
    <location>
        <begin position="310"/>
        <end position="328"/>
    </location>
</feature>
<evidence type="ECO:0000313" key="3">
    <source>
        <dbReference type="Proteomes" id="UP000198806"/>
    </source>
</evidence>
<dbReference type="Proteomes" id="UP000198806">
    <property type="component" value="Unassembled WGS sequence"/>
</dbReference>
<feature type="transmembrane region" description="Helical" evidence="1">
    <location>
        <begin position="145"/>
        <end position="163"/>
    </location>
</feature>
<feature type="transmembrane region" description="Helical" evidence="1">
    <location>
        <begin position="184"/>
        <end position="204"/>
    </location>
</feature>
<feature type="transmembrane region" description="Helical" evidence="1">
    <location>
        <begin position="92"/>
        <end position="125"/>
    </location>
</feature>
<organism evidence="2 3">
    <name type="scientific">Anaerocolumna aminovalerica</name>
    <dbReference type="NCBI Taxonomy" id="1527"/>
    <lineage>
        <taxon>Bacteria</taxon>
        <taxon>Bacillati</taxon>
        <taxon>Bacillota</taxon>
        <taxon>Clostridia</taxon>
        <taxon>Lachnospirales</taxon>
        <taxon>Lachnospiraceae</taxon>
        <taxon>Anaerocolumna</taxon>
    </lineage>
</organism>
<evidence type="ECO:0000256" key="1">
    <source>
        <dbReference type="SAM" id="Phobius"/>
    </source>
</evidence>
<keyword evidence="1" id="KW-0812">Transmembrane</keyword>
<name>A0A1I5FGJ0_9FIRM</name>
<keyword evidence="1" id="KW-1133">Transmembrane helix</keyword>
<dbReference type="AlphaFoldDB" id="A0A1I5FGJ0"/>
<feature type="transmembrane region" description="Helical" evidence="1">
    <location>
        <begin position="371"/>
        <end position="394"/>
    </location>
</feature>
<proteinExistence type="predicted"/>
<protein>
    <submittedName>
        <fullName evidence="2">Uncharacterized protein</fullName>
    </submittedName>
</protein>
<gene>
    <name evidence="2" type="ORF">SAMN04489757_1146</name>
</gene>
<reference evidence="2 3" key="1">
    <citation type="submission" date="2016-10" db="EMBL/GenBank/DDBJ databases">
        <authorList>
            <person name="de Groot N.N."/>
        </authorList>
    </citation>
    <scope>NUCLEOTIDE SEQUENCE [LARGE SCALE GENOMIC DNA]</scope>
    <source>
        <strain evidence="2 3">DSM 1283</strain>
    </source>
</reference>
<dbReference type="OrthoDB" id="9767931at2"/>
<feature type="transmembrane region" description="Helical" evidence="1">
    <location>
        <begin position="216"/>
        <end position="243"/>
    </location>
</feature>
<feature type="transmembrane region" description="Helical" evidence="1">
    <location>
        <begin position="340"/>
        <end position="365"/>
    </location>
</feature>
<evidence type="ECO:0000313" key="2">
    <source>
        <dbReference type="EMBL" id="SFO22865.1"/>
    </source>
</evidence>
<dbReference type="RefSeq" id="WP_091686398.1">
    <property type="nucleotide sequence ID" value="NZ_BAABFM010000048.1"/>
</dbReference>
<keyword evidence="1" id="KW-0472">Membrane</keyword>
<feature type="transmembrane region" description="Helical" evidence="1">
    <location>
        <begin position="38"/>
        <end position="55"/>
    </location>
</feature>
<dbReference type="EMBL" id="FOWD01000014">
    <property type="protein sequence ID" value="SFO22865.1"/>
    <property type="molecule type" value="Genomic_DNA"/>
</dbReference>
<dbReference type="STRING" id="1527.SAMN04489757_1146"/>
<dbReference type="Pfam" id="PF13687">
    <property type="entry name" value="DUF4153"/>
    <property type="match status" value="1"/>
</dbReference>
<feature type="transmembrane region" description="Helical" evidence="1">
    <location>
        <begin position="61"/>
        <end position="80"/>
    </location>
</feature>
<feature type="transmembrane region" description="Helical" evidence="1">
    <location>
        <begin position="264"/>
        <end position="290"/>
    </location>
</feature>
<accession>A0A1I5FGJ0</accession>